<gene>
    <name evidence="4" type="ORF">CSUB01_05418</name>
</gene>
<dbReference type="Pfam" id="PF26640">
    <property type="entry name" value="DUF8212"/>
    <property type="match status" value="1"/>
</dbReference>
<dbReference type="OMA" id="CHACETQ"/>
<feature type="compositionally biased region" description="Polar residues" evidence="1">
    <location>
        <begin position="582"/>
        <end position="593"/>
    </location>
</feature>
<dbReference type="eggNOG" id="ENOG502SJ97">
    <property type="taxonomic scope" value="Eukaryota"/>
</dbReference>
<evidence type="ECO:0000259" key="2">
    <source>
        <dbReference type="Pfam" id="PF06985"/>
    </source>
</evidence>
<organism evidence="4 5">
    <name type="scientific">Colletotrichum sublineola</name>
    <name type="common">Sorghum anthracnose fungus</name>
    <dbReference type="NCBI Taxonomy" id="1173701"/>
    <lineage>
        <taxon>Eukaryota</taxon>
        <taxon>Fungi</taxon>
        <taxon>Dikarya</taxon>
        <taxon>Ascomycota</taxon>
        <taxon>Pezizomycotina</taxon>
        <taxon>Sordariomycetes</taxon>
        <taxon>Hypocreomycetidae</taxon>
        <taxon>Glomerellales</taxon>
        <taxon>Glomerellaceae</taxon>
        <taxon>Colletotrichum</taxon>
        <taxon>Colletotrichum graminicola species complex</taxon>
    </lineage>
</organism>
<dbReference type="PANTHER" id="PTHR10622">
    <property type="entry name" value="HET DOMAIN-CONTAINING PROTEIN"/>
    <property type="match status" value="1"/>
</dbReference>
<dbReference type="OrthoDB" id="194358at2759"/>
<dbReference type="HOGENOM" id="CLU_000288_138_11_1"/>
<feature type="region of interest" description="Disordered" evidence="1">
    <location>
        <begin position="564"/>
        <end position="593"/>
    </location>
</feature>
<protein>
    <submittedName>
        <fullName evidence="4">Putative HET domain-containing protein</fullName>
    </submittedName>
</protein>
<keyword evidence="5" id="KW-1185">Reference proteome</keyword>
<accession>A0A066X9N1</accession>
<comment type="caution">
    <text evidence="4">The sequence shown here is derived from an EMBL/GenBank/DDBJ whole genome shotgun (WGS) entry which is preliminary data.</text>
</comment>
<feature type="domain" description="DUF8212" evidence="3">
    <location>
        <begin position="236"/>
        <end position="273"/>
    </location>
</feature>
<evidence type="ECO:0000313" key="4">
    <source>
        <dbReference type="EMBL" id="KDN65642.1"/>
    </source>
</evidence>
<dbReference type="AlphaFoldDB" id="A0A066X9N1"/>
<feature type="domain" description="Heterokaryon incompatibility" evidence="2">
    <location>
        <begin position="27"/>
        <end position="114"/>
    </location>
</feature>
<proteinExistence type="predicted"/>
<name>A0A066X9N1_COLSU</name>
<dbReference type="Pfam" id="PF06985">
    <property type="entry name" value="HET"/>
    <property type="match status" value="1"/>
</dbReference>
<dbReference type="PANTHER" id="PTHR10622:SF10">
    <property type="entry name" value="HET DOMAIN-CONTAINING PROTEIN"/>
    <property type="match status" value="1"/>
</dbReference>
<dbReference type="Proteomes" id="UP000027238">
    <property type="component" value="Unassembled WGS sequence"/>
</dbReference>
<evidence type="ECO:0000313" key="5">
    <source>
        <dbReference type="Proteomes" id="UP000027238"/>
    </source>
</evidence>
<evidence type="ECO:0000259" key="3">
    <source>
        <dbReference type="Pfam" id="PF26640"/>
    </source>
</evidence>
<dbReference type="InterPro" id="IPR010730">
    <property type="entry name" value="HET"/>
</dbReference>
<sequence length="593" mass="66047">MRLLETTQERQPLGGFVNFEEDNAPEFAILSHTWGGEEVTLQDACDPHKDITSMAGYSKIQGACKLAQSHGYEYIWIDTCCIDKTSSAELSEAINSMFGWYEQASVCYAFLSDLSWPSDPGPGRTAPLKEALRDCRWFTRGWTLQELIAPDTVDFYDKDWRLVGSKMDPSFAPVLSSVTGINLDVLNKTMPLESSSVAERMHWASSRTTTRKEDMAYCLMGIFGVNMPLLYGEGMRAFMRLQEAILQETGDHSIFAWHSNYNTSTQEAAFDQHILSGLLAPSSVEFSQFQHLRPLPAFGTTGQQPIQLTNQGIRISMYLESADGRERDSTPDDFYAVLDCAIQGEEGDYCPRIMLRRLAGNQYARVRTGNVCTMIPAPDSTKPGRGGYKTVFVKRNPAYVLPDVSVLRAGWKATGTRGGMEAYRVIDAYPPGSWVPSLGVLRSRDPYWEPVLAALRFESPTNPQIRVDVVVGWRKVGGEWTLWCHACETQEDLGVAVLWRDMEFAVTGGFERFPVTGSTVRVKFGGENLRRLKRGSAYEVPVDVRLVEVDRLGRKGLRIECCAPAQPHGSGHQGKRAPSLLGNDNTRPSARGT</sequence>
<evidence type="ECO:0000256" key="1">
    <source>
        <dbReference type="SAM" id="MobiDB-lite"/>
    </source>
</evidence>
<dbReference type="InterPro" id="IPR058525">
    <property type="entry name" value="DUF8212"/>
</dbReference>
<reference evidence="5" key="1">
    <citation type="journal article" date="2014" name="Genome Announc.">
        <title>Draft genome sequence of Colletotrichum sublineola, a destructive pathogen of cultivated sorghum.</title>
        <authorList>
            <person name="Baroncelli R."/>
            <person name="Sanz-Martin J.M."/>
            <person name="Rech G.E."/>
            <person name="Sukno S.A."/>
            <person name="Thon M.R."/>
        </authorList>
    </citation>
    <scope>NUCLEOTIDE SEQUENCE [LARGE SCALE GENOMIC DNA]</scope>
    <source>
        <strain evidence="5">TX430BB</strain>
    </source>
</reference>
<dbReference type="EMBL" id="JMSE01001017">
    <property type="protein sequence ID" value="KDN65642.1"/>
    <property type="molecule type" value="Genomic_DNA"/>
</dbReference>
<dbReference type="STRING" id="1173701.A0A066X9N1"/>